<dbReference type="EMBL" id="JAODUO010001239">
    <property type="protein sequence ID" value="KAK2168189.1"/>
    <property type="molecule type" value="Genomic_DNA"/>
</dbReference>
<proteinExistence type="predicted"/>
<sequence length="111" mass="12260">LTTVQRDTTSHTTADVSTVGDHVTTHIQAVTESSKDGDKEYVEHILMIAFGATTVALVFGILIHVTRVQCVKRRTPESEVDNYVHTRSGDVDKTPAVYDTVNIPTYENITE</sequence>
<evidence type="ECO:0000256" key="1">
    <source>
        <dbReference type="SAM" id="Phobius"/>
    </source>
</evidence>
<dbReference type="AlphaFoldDB" id="A0AAD9NIA8"/>
<gene>
    <name evidence="2" type="ORF">NP493_1240g00021</name>
</gene>
<dbReference type="Proteomes" id="UP001209878">
    <property type="component" value="Unassembled WGS sequence"/>
</dbReference>
<name>A0AAD9NIA8_RIDPI</name>
<keyword evidence="3" id="KW-1185">Reference proteome</keyword>
<organism evidence="2 3">
    <name type="scientific">Ridgeia piscesae</name>
    <name type="common">Tubeworm</name>
    <dbReference type="NCBI Taxonomy" id="27915"/>
    <lineage>
        <taxon>Eukaryota</taxon>
        <taxon>Metazoa</taxon>
        <taxon>Spiralia</taxon>
        <taxon>Lophotrochozoa</taxon>
        <taxon>Annelida</taxon>
        <taxon>Polychaeta</taxon>
        <taxon>Sedentaria</taxon>
        <taxon>Canalipalpata</taxon>
        <taxon>Sabellida</taxon>
        <taxon>Siboglinidae</taxon>
        <taxon>Ridgeia</taxon>
    </lineage>
</organism>
<protein>
    <submittedName>
        <fullName evidence="2">Uncharacterized protein</fullName>
    </submittedName>
</protein>
<keyword evidence="1" id="KW-1133">Transmembrane helix</keyword>
<comment type="caution">
    <text evidence="2">The sequence shown here is derived from an EMBL/GenBank/DDBJ whole genome shotgun (WGS) entry which is preliminary data.</text>
</comment>
<evidence type="ECO:0000313" key="2">
    <source>
        <dbReference type="EMBL" id="KAK2168189.1"/>
    </source>
</evidence>
<reference evidence="2" key="1">
    <citation type="journal article" date="2023" name="Mol. Biol. Evol.">
        <title>Third-Generation Sequencing Reveals the Adaptive Role of the Epigenome in Three Deep-Sea Polychaetes.</title>
        <authorList>
            <person name="Perez M."/>
            <person name="Aroh O."/>
            <person name="Sun Y."/>
            <person name="Lan Y."/>
            <person name="Juniper S.K."/>
            <person name="Young C.R."/>
            <person name="Angers B."/>
            <person name="Qian P.Y."/>
        </authorList>
    </citation>
    <scope>NUCLEOTIDE SEQUENCE</scope>
    <source>
        <strain evidence="2">R07B-5</strain>
    </source>
</reference>
<keyword evidence="1" id="KW-0472">Membrane</keyword>
<feature type="non-terminal residue" evidence="2">
    <location>
        <position position="1"/>
    </location>
</feature>
<accession>A0AAD9NIA8</accession>
<keyword evidence="1" id="KW-0812">Transmembrane</keyword>
<evidence type="ECO:0000313" key="3">
    <source>
        <dbReference type="Proteomes" id="UP001209878"/>
    </source>
</evidence>
<feature type="transmembrane region" description="Helical" evidence="1">
    <location>
        <begin position="45"/>
        <end position="65"/>
    </location>
</feature>